<dbReference type="AlphaFoldDB" id="A0A6C0FC96"/>
<protein>
    <submittedName>
        <fullName evidence="2">Uncharacterized protein</fullName>
    </submittedName>
</protein>
<keyword evidence="1" id="KW-1133">Transmembrane helix</keyword>
<name>A0A6C0FC96_9ZZZZ</name>
<keyword evidence="1" id="KW-0812">Transmembrane</keyword>
<proteinExistence type="predicted"/>
<feature type="transmembrane region" description="Helical" evidence="1">
    <location>
        <begin position="50"/>
        <end position="67"/>
    </location>
</feature>
<keyword evidence="1" id="KW-0472">Membrane</keyword>
<organism evidence="2">
    <name type="scientific">viral metagenome</name>
    <dbReference type="NCBI Taxonomy" id="1070528"/>
    <lineage>
        <taxon>unclassified sequences</taxon>
        <taxon>metagenomes</taxon>
        <taxon>organismal metagenomes</taxon>
    </lineage>
</organism>
<reference evidence="2" key="1">
    <citation type="journal article" date="2020" name="Nature">
        <title>Giant virus diversity and host interactions through global metagenomics.</title>
        <authorList>
            <person name="Schulz F."/>
            <person name="Roux S."/>
            <person name="Paez-Espino D."/>
            <person name="Jungbluth S."/>
            <person name="Walsh D.A."/>
            <person name="Denef V.J."/>
            <person name="McMahon K.D."/>
            <person name="Konstantinidis K.T."/>
            <person name="Eloe-Fadrosh E.A."/>
            <person name="Kyrpides N.C."/>
            <person name="Woyke T."/>
        </authorList>
    </citation>
    <scope>NUCLEOTIDE SEQUENCE</scope>
    <source>
        <strain evidence="2">GVMAG-S-ERX556106-38</strain>
    </source>
</reference>
<evidence type="ECO:0000256" key="1">
    <source>
        <dbReference type="SAM" id="Phobius"/>
    </source>
</evidence>
<sequence>MLQSFLRPINTFIVVTTGAITTRCITGFIIWKTVEVFRKPASTYRMPYEYMYTFLNIATLGGALYAYNSIK</sequence>
<feature type="transmembrane region" description="Helical" evidence="1">
    <location>
        <begin position="12"/>
        <end position="30"/>
    </location>
</feature>
<dbReference type="EMBL" id="MN738835">
    <property type="protein sequence ID" value="QHT38832.1"/>
    <property type="molecule type" value="Genomic_DNA"/>
</dbReference>
<accession>A0A6C0FC96</accession>
<evidence type="ECO:0000313" key="2">
    <source>
        <dbReference type="EMBL" id="QHT38832.1"/>
    </source>
</evidence>